<dbReference type="Gene3D" id="1.10.10.10">
    <property type="entry name" value="Winged helix-like DNA-binding domain superfamily/Winged helix DNA-binding domain"/>
    <property type="match status" value="1"/>
</dbReference>
<dbReference type="EMBL" id="CP021427">
    <property type="protein sequence ID" value="ART97564.1"/>
    <property type="molecule type" value="Genomic_DNA"/>
</dbReference>
<dbReference type="RefSeq" id="WP_065169483.1">
    <property type="nucleotide sequence ID" value="NZ_CP021427.1"/>
</dbReference>
<name>A0AB33CDZ6_LACGS</name>
<evidence type="ECO:0000313" key="2">
    <source>
        <dbReference type="EMBL" id="ART97564.1"/>
    </source>
</evidence>
<accession>A0AB33CDZ6</accession>
<organism evidence="2 3">
    <name type="scientific">Lactobacillus gasseri</name>
    <dbReference type="NCBI Taxonomy" id="1596"/>
    <lineage>
        <taxon>Bacteria</taxon>
        <taxon>Bacillati</taxon>
        <taxon>Bacillota</taxon>
        <taxon>Bacilli</taxon>
        <taxon>Lactobacillales</taxon>
        <taxon>Lactobacillaceae</taxon>
        <taxon>Lactobacillus</taxon>
    </lineage>
</organism>
<dbReference type="Proteomes" id="UP000195798">
    <property type="component" value="Chromosome"/>
</dbReference>
<evidence type="ECO:0000259" key="1">
    <source>
        <dbReference type="Pfam" id="PF08281"/>
    </source>
</evidence>
<reference evidence="2 3" key="1">
    <citation type="submission" date="2017-05" db="EMBL/GenBank/DDBJ databases">
        <authorList>
            <person name="Oh N.-S."/>
        </authorList>
    </citation>
    <scope>NUCLEOTIDE SEQUENCE [LARGE SCALE GENOMIC DNA]</scope>
    <source>
        <strain evidence="2 3">4M13</strain>
    </source>
</reference>
<dbReference type="Pfam" id="PF08281">
    <property type="entry name" value="Sigma70_r4_2"/>
    <property type="match status" value="1"/>
</dbReference>
<dbReference type="SUPFAM" id="SSF88659">
    <property type="entry name" value="Sigma3 and sigma4 domains of RNA polymerase sigma factors"/>
    <property type="match status" value="1"/>
</dbReference>
<dbReference type="InterPro" id="IPR013249">
    <property type="entry name" value="RNA_pol_sigma70_r4_t2"/>
</dbReference>
<evidence type="ECO:0000313" key="3">
    <source>
        <dbReference type="Proteomes" id="UP000195798"/>
    </source>
</evidence>
<feature type="domain" description="RNA polymerase sigma factor 70 region 4 type 2" evidence="1">
    <location>
        <begin position="70"/>
        <end position="120"/>
    </location>
</feature>
<dbReference type="GO" id="GO:0006352">
    <property type="term" value="P:DNA-templated transcription initiation"/>
    <property type="evidence" value="ECO:0007669"/>
    <property type="project" value="InterPro"/>
</dbReference>
<sequence>MARSKFKDEVANNAHRFFINKLPELLAFAGCHEDVLLSGRDFSEPKVSSSKKNSAETVIFRVDSARIYLEAVKDTLNSMDEIYKKIIQLCYLSNLRNFEVAERLGYSERTINNYKTKALKLFAVRFIAMQLKNGIDSNHIFDLTKIKIQA</sequence>
<proteinExistence type="predicted"/>
<dbReference type="NCBIfam" id="TIGR01637">
    <property type="entry name" value="phage_arpU"/>
    <property type="match status" value="1"/>
</dbReference>
<dbReference type="InterPro" id="IPR006524">
    <property type="entry name" value="ArpU-like"/>
</dbReference>
<dbReference type="GO" id="GO:0016987">
    <property type="term" value="F:sigma factor activity"/>
    <property type="evidence" value="ECO:0007669"/>
    <property type="project" value="InterPro"/>
</dbReference>
<gene>
    <name evidence="2" type="ORF">CCE30_00895</name>
</gene>
<dbReference type="InterPro" id="IPR013324">
    <property type="entry name" value="RNA_pol_sigma_r3/r4-like"/>
</dbReference>
<protein>
    <recommendedName>
        <fullName evidence="1">RNA polymerase sigma factor 70 region 4 type 2 domain-containing protein</fullName>
    </recommendedName>
</protein>
<dbReference type="AlphaFoldDB" id="A0AB33CDZ6"/>
<dbReference type="InterPro" id="IPR036388">
    <property type="entry name" value="WH-like_DNA-bd_sf"/>
</dbReference>
<dbReference type="GO" id="GO:0003677">
    <property type="term" value="F:DNA binding"/>
    <property type="evidence" value="ECO:0007669"/>
    <property type="project" value="InterPro"/>
</dbReference>